<dbReference type="Gene3D" id="1.25.40.10">
    <property type="entry name" value="Tetratricopeptide repeat domain"/>
    <property type="match status" value="1"/>
</dbReference>
<feature type="non-terminal residue" evidence="1">
    <location>
        <position position="136"/>
    </location>
</feature>
<protein>
    <submittedName>
        <fullName evidence="1">Uncharacterized protein</fullName>
    </submittedName>
</protein>
<proteinExistence type="predicted"/>
<feature type="non-terminal residue" evidence="1">
    <location>
        <position position="1"/>
    </location>
</feature>
<evidence type="ECO:0000313" key="1">
    <source>
        <dbReference type="EMBL" id="CAD7238226.1"/>
    </source>
</evidence>
<reference evidence="1" key="1">
    <citation type="submission" date="2020-11" db="EMBL/GenBank/DDBJ databases">
        <authorList>
            <person name="Tran Van P."/>
        </authorList>
    </citation>
    <scope>NUCLEOTIDE SEQUENCE</scope>
</reference>
<sequence>TTIEMLAHYGLTPDIFTFGCVALGCRKSDDVRHLLKDMKEAGFSLNSAIATSLLVHASKTRNYGMANLMIDAIHKNLPEVDLRLVDQLERLRESAMEDKLIPESEWTLPGKRSDCMHFIFGYEENLKQIKVMRPSH</sequence>
<dbReference type="InterPro" id="IPR011990">
    <property type="entry name" value="TPR-like_helical_dom_sf"/>
</dbReference>
<accession>A0A7R8WZK0</accession>
<gene>
    <name evidence="1" type="ORF">CTOB1V02_LOCUS16041</name>
</gene>
<dbReference type="EMBL" id="OB698192">
    <property type="protein sequence ID" value="CAD7238226.1"/>
    <property type="molecule type" value="Genomic_DNA"/>
</dbReference>
<name>A0A7R8WZK0_9CRUS</name>
<dbReference type="AlphaFoldDB" id="A0A7R8WZK0"/>
<dbReference type="OrthoDB" id="2019572at2759"/>
<organism evidence="1">
    <name type="scientific">Cyprideis torosa</name>
    <dbReference type="NCBI Taxonomy" id="163714"/>
    <lineage>
        <taxon>Eukaryota</taxon>
        <taxon>Metazoa</taxon>
        <taxon>Ecdysozoa</taxon>
        <taxon>Arthropoda</taxon>
        <taxon>Crustacea</taxon>
        <taxon>Oligostraca</taxon>
        <taxon>Ostracoda</taxon>
        <taxon>Podocopa</taxon>
        <taxon>Podocopida</taxon>
        <taxon>Cytherocopina</taxon>
        <taxon>Cytheroidea</taxon>
        <taxon>Cytherideidae</taxon>
        <taxon>Cyprideis</taxon>
    </lineage>
</organism>